<proteinExistence type="predicted"/>
<name>A0A8S1TPM2_PAROT</name>
<feature type="domain" description="Transposase IS30-like HTH" evidence="1">
    <location>
        <begin position="13"/>
        <end position="50"/>
    </location>
</feature>
<reference evidence="2" key="1">
    <citation type="submission" date="2021-01" db="EMBL/GenBank/DDBJ databases">
        <authorList>
            <consortium name="Genoscope - CEA"/>
            <person name="William W."/>
        </authorList>
    </citation>
    <scope>NUCLEOTIDE SEQUENCE</scope>
</reference>
<sequence>MNKDLSSSGRRKKYDKISDEERCIIMDLKSQGVSCQEIARRLDKNLKTIQSVHGYERKSEYKGLKEAVTRYGIDQLLQNTSLQSMKEKKLKKLIISTVKEVMPPQNNSMFAHLIPTQKIDSNKRRIIDQIVNNILDIIQNYLKTGELIYVSDTRSVSKNDSLCYESQDHSYSTNNIIQGNSDAFLSHYTSDNFNQNVFTYEYNYDVEPEMNVEFEISSIEFSNQDMFEKSVEELSASYFSN</sequence>
<dbReference type="OMA" id="NSMFAHL"/>
<evidence type="ECO:0000313" key="2">
    <source>
        <dbReference type="EMBL" id="CAD8153046.1"/>
    </source>
</evidence>
<keyword evidence="3" id="KW-1185">Reference proteome</keyword>
<organism evidence="2 3">
    <name type="scientific">Paramecium octaurelia</name>
    <dbReference type="NCBI Taxonomy" id="43137"/>
    <lineage>
        <taxon>Eukaryota</taxon>
        <taxon>Sar</taxon>
        <taxon>Alveolata</taxon>
        <taxon>Ciliophora</taxon>
        <taxon>Intramacronucleata</taxon>
        <taxon>Oligohymenophorea</taxon>
        <taxon>Peniculida</taxon>
        <taxon>Parameciidae</taxon>
        <taxon>Paramecium</taxon>
    </lineage>
</organism>
<evidence type="ECO:0000313" key="3">
    <source>
        <dbReference type="Proteomes" id="UP000683925"/>
    </source>
</evidence>
<evidence type="ECO:0000259" key="1">
    <source>
        <dbReference type="Pfam" id="PF13936"/>
    </source>
</evidence>
<dbReference type="Pfam" id="PF13936">
    <property type="entry name" value="HTH_38"/>
    <property type="match status" value="1"/>
</dbReference>
<dbReference type="OrthoDB" id="301221at2759"/>
<gene>
    <name evidence="2" type="ORF">POCTA_138.1.T0270185</name>
</gene>
<dbReference type="AlphaFoldDB" id="A0A8S1TPM2"/>
<protein>
    <recommendedName>
        <fullName evidence="1">Transposase IS30-like HTH domain-containing protein</fullName>
    </recommendedName>
</protein>
<comment type="caution">
    <text evidence="2">The sequence shown here is derived from an EMBL/GenBank/DDBJ whole genome shotgun (WGS) entry which is preliminary data.</text>
</comment>
<dbReference type="InterPro" id="IPR025246">
    <property type="entry name" value="IS30-like_HTH"/>
</dbReference>
<dbReference type="Proteomes" id="UP000683925">
    <property type="component" value="Unassembled WGS sequence"/>
</dbReference>
<accession>A0A8S1TPM2</accession>
<dbReference type="EMBL" id="CAJJDP010000027">
    <property type="protein sequence ID" value="CAD8153046.1"/>
    <property type="molecule type" value="Genomic_DNA"/>
</dbReference>